<keyword evidence="6" id="KW-1185">Reference proteome</keyword>
<dbReference type="InterPro" id="IPR036291">
    <property type="entry name" value="NAD(P)-bd_dom_sf"/>
</dbReference>
<dbReference type="KEGG" id="vff:VITFI_CDS1926"/>
<comment type="similarity">
    <text evidence="1">Belongs to the D-isomer specific 2-hydroxyacid dehydrogenase family.</text>
</comment>
<name>A0A221KF93_VITFI</name>
<reference evidence="5 6" key="1">
    <citation type="submission" date="2017-07" db="EMBL/GenBank/DDBJ databases">
        <title>Complete Genome Sequence of the cosmetic ferment Vitreoscilla filiformis (ATCC15551).</title>
        <authorList>
            <person name="Contreras S."/>
            <person name="Sagory-Zalkind P."/>
            <person name="Blanquart H."/>
            <person name="Iltis A."/>
            <person name="Morand S.C."/>
        </authorList>
    </citation>
    <scope>NUCLEOTIDE SEQUENCE [LARGE SCALE GENOMIC DNA]</scope>
    <source>
        <strain evidence="5 6">ATCC 15551</strain>
    </source>
</reference>
<dbReference type="PANTHER" id="PTHR42789">
    <property type="entry name" value="D-ISOMER SPECIFIC 2-HYDROXYACID DEHYDROGENASE FAMILY PROTEIN (AFU_ORTHOLOGUE AFUA_6G10090)"/>
    <property type="match status" value="1"/>
</dbReference>
<gene>
    <name evidence="5" type="ORF">VITFI_CDS1926</name>
</gene>
<dbReference type="Gene3D" id="3.40.50.720">
    <property type="entry name" value="NAD(P)-binding Rossmann-like Domain"/>
    <property type="match status" value="2"/>
</dbReference>
<dbReference type="AlphaFoldDB" id="A0A221KF93"/>
<dbReference type="PANTHER" id="PTHR42789:SF1">
    <property type="entry name" value="D-ISOMER SPECIFIC 2-HYDROXYACID DEHYDROGENASE FAMILY PROTEIN (AFU_ORTHOLOGUE AFUA_6G10090)"/>
    <property type="match status" value="1"/>
</dbReference>
<evidence type="ECO:0000259" key="4">
    <source>
        <dbReference type="Pfam" id="PF02826"/>
    </source>
</evidence>
<dbReference type="GO" id="GO:0051287">
    <property type="term" value="F:NAD binding"/>
    <property type="evidence" value="ECO:0007669"/>
    <property type="project" value="InterPro"/>
</dbReference>
<feature type="domain" description="D-isomer specific 2-hydroxyacid dehydrogenase NAD-binding" evidence="4">
    <location>
        <begin position="2"/>
        <end position="71"/>
    </location>
</feature>
<sequence length="110" mass="12281">MVTLADLNRMKPTALFVNTSRAELVEESALVSALNRERPGMAAVDVFESEPILQGHPLLRLENAVCTPHLGYVELDHYELYFNAAIDNALNYLRGTPTNVINPDAFKILR</sequence>
<accession>A0A221KF93</accession>
<evidence type="ECO:0000313" key="5">
    <source>
        <dbReference type="EMBL" id="ASM77704.1"/>
    </source>
</evidence>
<proteinExistence type="inferred from homology"/>
<keyword evidence="2" id="KW-0560">Oxidoreductase</keyword>
<evidence type="ECO:0000256" key="2">
    <source>
        <dbReference type="ARBA" id="ARBA00023002"/>
    </source>
</evidence>
<organism evidence="5 6">
    <name type="scientific">Vitreoscilla filiformis</name>
    <dbReference type="NCBI Taxonomy" id="63"/>
    <lineage>
        <taxon>Bacteria</taxon>
        <taxon>Pseudomonadati</taxon>
        <taxon>Pseudomonadota</taxon>
        <taxon>Betaproteobacteria</taxon>
        <taxon>Neisseriales</taxon>
        <taxon>Neisseriaceae</taxon>
        <taxon>Vitreoscilla</taxon>
    </lineage>
</organism>
<dbReference type="InterPro" id="IPR006140">
    <property type="entry name" value="D-isomer_DH_NAD-bd"/>
</dbReference>
<dbReference type="SUPFAM" id="SSF51735">
    <property type="entry name" value="NAD(P)-binding Rossmann-fold domains"/>
    <property type="match status" value="1"/>
</dbReference>
<dbReference type="Proteomes" id="UP000199729">
    <property type="component" value="Chromosome"/>
</dbReference>
<dbReference type="EMBL" id="CP022423">
    <property type="protein sequence ID" value="ASM77704.1"/>
    <property type="molecule type" value="Genomic_DNA"/>
</dbReference>
<evidence type="ECO:0000256" key="1">
    <source>
        <dbReference type="ARBA" id="ARBA00005854"/>
    </source>
</evidence>
<protein>
    <recommendedName>
        <fullName evidence="4">D-isomer specific 2-hydroxyacid dehydrogenase NAD-binding domain-containing protein</fullName>
    </recommendedName>
</protein>
<evidence type="ECO:0000256" key="3">
    <source>
        <dbReference type="ARBA" id="ARBA00023027"/>
    </source>
</evidence>
<dbReference type="Pfam" id="PF02826">
    <property type="entry name" value="2-Hacid_dh_C"/>
    <property type="match status" value="1"/>
</dbReference>
<dbReference type="GO" id="GO:0016491">
    <property type="term" value="F:oxidoreductase activity"/>
    <property type="evidence" value="ECO:0007669"/>
    <property type="project" value="UniProtKB-KW"/>
</dbReference>
<evidence type="ECO:0000313" key="6">
    <source>
        <dbReference type="Proteomes" id="UP000199729"/>
    </source>
</evidence>
<keyword evidence="3" id="KW-0520">NAD</keyword>
<dbReference type="InterPro" id="IPR050857">
    <property type="entry name" value="D-2-hydroxyacid_DH"/>
</dbReference>